<dbReference type="Proteomes" id="UP000278143">
    <property type="component" value="Unassembled WGS sequence"/>
</dbReference>
<proteinExistence type="predicted"/>
<evidence type="ECO:0000256" key="1">
    <source>
        <dbReference type="SAM" id="MobiDB-lite"/>
    </source>
</evidence>
<feature type="compositionally biased region" description="Polar residues" evidence="1">
    <location>
        <begin position="365"/>
        <end position="376"/>
    </location>
</feature>
<feature type="region of interest" description="Disordered" evidence="1">
    <location>
        <begin position="448"/>
        <end position="469"/>
    </location>
</feature>
<feature type="signal peptide" evidence="2">
    <location>
        <begin position="1"/>
        <end position="22"/>
    </location>
</feature>
<feature type="region of interest" description="Disordered" evidence="1">
    <location>
        <begin position="583"/>
        <end position="623"/>
    </location>
</feature>
<dbReference type="AlphaFoldDB" id="A0A4P9YZP9"/>
<gene>
    <name evidence="4" type="ORF">SYNPS1DRAFT_29170</name>
</gene>
<protein>
    <recommendedName>
        <fullName evidence="3">Reelin domain-containing protein</fullName>
    </recommendedName>
</protein>
<dbReference type="Pfam" id="PF02014">
    <property type="entry name" value="Reeler"/>
    <property type="match status" value="1"/>
</dbReference>
<name>A0A4P9YZP9_9FUNG</name>
<feature type="region of interest" description="Disordered" evidence="1">
    <location>
        <begin position="365"/>
        <end position="385"/>
    </location>
</feature>
<evidence type="ECO:0000256" key="2">
    <source>
        <dbReference type="SAM" id="SignalP"/>
    </source>
</evidence>
<accession>A0A4P9YZP9</accession>
<evidence type="ECO:0000313" key="5">
    <source>
        <dbReference type="Proteomes" id="UP000278143"/>
    </source>
</evidence>
<reference evidence="5" key="1">
    <citation type="journal article" date="2018" name="Nat. Microbiol.">
        <title>Leveraging single-cell genomics to expand the fungal tree of life.</title>
        <authorList>
            <person name="Ahrendt S.R."/>
            <person name="Quandt C.A."/>
            <person name="Ciobanu D."/>
            <person name="Clum A."/>
            <person name="Salamov A."/>
            <person name="Andreopoulos B."/>
            <person name="Cheng J.F."/>
            <person name="Woyke T."/>
            <person name="Pelin A."/>
            <person name="Henrissat B."/>
            <person name="Reynolds N.K."/>
            <person name="Benny G.L."/>
            <person name="Smith M.E."/>
            <person name="James T.Y."/>
            <person name="Grigoriev I.V."/>
        </authorList>
    </citation>
    <scope>NUCLEOTIDE SEQUENCE [LARGE SCALE GENOMIC DNA]</scope>
    <source>
        <strain evidence="5">Benny S71-1</strain>
    </source>
</reference>
<keyword evidence="2" id="KW-0732">Signal</keyword>
<feature type="chain" id="PRO_5020939572" description="Reelin domain-containing protein" evidence="2">
    <location>
        <begin position="23"/>
        <end position="623"/>
    </location>
</feature>
<feature type="domain" description="Reelin" evidence="3">
    <location>
        <begin position="43"/>
        <end position="153"/>
    </location>
</feature>
<organism evidence="4 5">
    <name type="scientific">Syncephalis pseudoplumigaleata</name>
    <dbReference type="NCBI Taxonomy" id="1712513"/>
    <lineage>
        <taxon>Eukaryota</taxon>
        <taxon>Fungi</taxon>
        <taxon>Fungi incertae sedis</taxon>
        <taxon>Zoopagomycota</taxon>
        <taxon>Zoopagomycotina</taxon>
        <taxon>Zoopagomycetes</taxon>
        <taxon>Zoopagales</taxon>
        <taxon>Piptocephalidaceae</taxon>
        <taxon>Syncephalis</taxon>
    </lineage>
</organism>
<sequence>MHSLKSYALAAQVLILASAALALPNGAPACVIRPENIAKMGGQSQDLGFRLVPQSTTFQVGQPMQIMLQSGASYKGLLMYVQGASNDKIRNGNFDIPAGFKSNQPNCDADLTVGPNGVITHASPDPKSSNTVFTWTPDRCEDSVIRAVVVGGAKDLWQVLPDVKITCGSGTPAADVYEPTTGSQEPCEEAAPSGVDAYSGTNYPAPATAPAAMDTPCNDTLPTGVDTYNDTAYAPSAPLPAEEMPCDQGTAPVAVVEEPCDETTPSGADTYNSTVPAPAAPAPAAVIEEPCDVCSQDAAPAPVVPAPAAPAPAAVIETPCNETTPSGADTYTGTNYTTPVPPMPAPAPAPVVVETPCDVCNQTAPSSGADTFTSTAPLPPVQTPYEEEPCEEEASYEEEPCEEELPYEDEPCDEEIPSGTETFTGSLPVPPVVEEPCDEELPSGADTFTGTLPMPPTPPVQPPVEDEPCDCDKTPSVTKTAIIVVQYTEPAPGGSEPCNTTLPAVSPSGVDNYTDTAAPLPAGADVYGDEPVSSVPAAPAYPANGGGYGSVDPTVLSADEAATVPANQYAYAPTAKQGAADVYETIPPPAPAGYADNTTTTTTASPSPAGVSNNGSSNAYAGY</sequence>
<dbReference type="InterPro" id="IPR002861">
    <property type="entry name" value="Reeler_dom"/>
</dbReference>
<feature type="compositionally biased region" description="Pro residues" evidence="1">
    <location>
        <begin position="453"/>
        <end position="462"/>
    </location>
</feature>
<evidence type="ECO:0000259" key="3">
    <source>
        <dbReference type="Pfam" id="PF02014"/>
    </source>
</evidence>
<evidence type="ECO:0000313" key="4">
    <source>
        <dbReference type="EMBL" id="RKP25082.1"/>
    </source>
</evidence>
<keyword evidence="5" id="KW-1185">Reference proteome</keyword>
<dbReference type="EMBL" id="KZ989890">
    <property type="protein sequence ID" value="RKP25082.1"/>
    <property type="molecule type" value="Genomic_DNA"/>
</dbReference>
<feature type="compositionally biased region" description="Polar residues" evidence="1">
    <location>
        <begin position="604"/>
        <end position="623"/>
    </location>
</feature>
<dbReference type="OrthoDB" id="2157874at2759"/>